<accession>Q67JZ9</accession>
<evidence type="ECO:0000256" key="2">
    <source>
        <dbReference type="ARBA" id="ARBA00022692"/>
    </source>
</evidence>
<dbReference type="PANTHER" id="PTHR39157:SF1">
    <property type="entry name" value="DOXX FAMILY PROTEIN"/>
    <property type="match status" value="1"/>
</dbReference>
<feature type="transmembrane region" description="Helical" evidence="5">
    <location>
        <begin position="89"/>
        <end position="115"/>
    </location>
</feature>
<keyword evidence="3 5" id="KW-1133">Transmembrane helix</keyword>
<keyword evidence="7" id="KW-1185">Reference proteome</keyword>
<evidence type="ECO:0008006" key="8">
    <source>
        <dbReference type="Google" id="ProtNLM"/>
    </source>
</evidence>
<evidence type="ECO:0000313" key="6">
    <source>
        <dbReference type="EMBL" id="BAD42001.1"/>
    </source>
</evidence>
<evidence type="ECO:0000256" key="3">
    <source>
        <dbReference type="ARBA" id="ARBA00022989"/>
    </source>
</evidence>
<keyword evidence="2 5" id="KW-0812">Transmembrane</keyword>
<name>Q67JZ9_SYMTH</name>
<dbReference type="EMBL" id="AP006840">
    <property type="protein sequence ID" value="BAD42001.1"/>
    <property type="molecule type" value="Genomic_DNA"/>
</dbReference>
<proteinExistence type="predicted"/>
<evidence type="ECO:0000256" key="4">
    <source>
        <dbReference type="ARBA" id="ARBA00023136"/>
    </source>
</evidence>
<keyword evidence="4 5" id="KW-0472">Membrane</keyword>
<feature type="transmembrane region" description="Helical" evidence="5">
    <location>
        <begin position="12"/>
        <end position="30"/>
    </location>
</feature>
<dbReference type="Pfam" id="PF07681">
    <property type="entry name" value="DoxX"/>
    <property type="match status" value="1"/>
</dbReference>
<dbReference type="PANTHER" id="PTHR39157">
    <property type="entry name" value="INTEGRAL MEMBRANE PROTEIN-RELATED"/>
    <property type="match status" value="1"/>
</dbReference>
<evidence type="ECO:0000256" key="1">
    <source>
        <dbReference type="ARBA" id="ARBA00004141"/>
    </source>
</evidence>
<feature type="transmembrane region" description="Helical" evidence="5">
    <location>
        <begin position="127"/>
        <end position="147"/>
    </location>
</feature>
<reference evidence="6 7" key="1">
    <citation type="journal article" date="2004" name="Nucleic Acids Res.">
        <title>Genome sequence of Symbiobacterium thermophilum, an uncultivable bacterium that depends on microbial commensalism.</title>
        <authorList>
            <person name="Ueda K."/>
            <person name="Yamashita A."/>
            <person name="Ishikawa J."/>
            <person name="Shimada M."/>
            <person name="Watsuji T."/>
            <person name="Morimura K."/>
            <person name="Ikeda H."/>
            <person name="Hattori M."/>
            <person name="Beppu T."/>
        </authorList>
    </citation>
    <scope>NUCLEOTIDE SEQUENCE [LARGE SCALE GENOMIC DNA]</scope>
    <source>
        <strain evidence="7">T / IAM 14863</strain>
    </source>
</reference>
<protein>
    <recommendedName>
        <fullName evidence="8">Crp/Fnr family transcriptional regulator</fullName>
    </recommendedName>
</protein>
<comment type="subcellular location">
    <subcellularLocation>
        <location evidence="1">Membrane</location>
        <topology evidence="1">Multi-pass membrane protein</topology>
    </subcellularLocation>
</comment>
<dbReference type="OrthoDB" id="26941at2"/>
<dbReference type="KEGG" id="sth:STH3018"/>
<dbReference type="RefSeq" id="WP_011197133.1">
    <property type="nucleotide sequence ID" value="NC_006177.1"/>
</dbReference>
<evidence type="ECO:0000256" key="5">
    <source>
        <dbReference type="SAM" id="Phobius"/>
    </source>
</evidence>
<dbReference type="HOGENOM" id="CLU_112782_0_0_9"/>
<dbReference type="Proteomes" id="UP000000417">
    <property type="component" value="Chromosome"/>
</dbReference>
<dbReference type="AlphaFoldDB" id="Q67JZ9"/>
<dbReference type="STRING" id="292459.STH3018"/>
<dbReference type="eggNOG" id="COG2259">
    <property type="taxonomic scope" value="Bacteria"/>
</dbReference>
<dbReference type="InterPro" id="IPR032808">
    <property type="entry name" value="DoxX"/>
</dbReference>
<dbReference type="GO" id="GO:0016020">
    <property type="term" value="C:membrane"/>
    <property type="evidence" value="ECO:0007669"/>
    <property type="project" value="UniProtKB-SubCell"/>
</dbReference>
<sequence length="174" mass="19075">MFEYFKGPKGSWIWLVVRLYVGYQWLTAGWHKLVDGFDASGFLKGAIAKAVPASEGAKPVVQGWWAAFLEKFALPNVGLFNFLVPVGEFLVGLALILGFATIFAATMGMVMNFAFLLSGTISSNPNLLILEFILVALGGAYAGYIGVDYWFRPIWRSFLTRIFGKETATAKATA</sequence>
<evidence type="ECO:0000313" key="7">
    <source>
        <dbReference type="Proteomes" id="UP000000417"/>
    </source>
</evidence>
<gene>
    <name evidence="6" type="ordered locus">STH3018</name>
</gene>
<organism evidence="6 7">
    <name type="scientific">Symbiobacterium thermophilum (strain DSM 24528 / JCM 14929 / IAM 14863 / T)</name>
    <dbReference type="NCBI Taxonomy" id="292459"/>
    <lineage>
        <taxon>Bacteria</taxon>
        <taxon>Bacillati</taxon>
        <taxon>Bacillota</taxon>
        <taxon>Clostridia</taxon>
        <taxon>Eubacteriales</taxon>
        <taxon>Symbiobacteriaceae</taxon>
        <taxon>Symbiobacterium</taxon>
    </lineage>
</organism>